<keyword evidence="2" id="KW-0812">Transmembrane</keyword>
<feature type="compositionally biased region" description="Pro residues" evidence="1">
    <location>
        <begin position="1"/>
        <end position="10"/>
    </location>
</feature>
<dbReference type="Proteomes" id="UP000813461">
    <property type="component" value="Unassembled WGS sequence"/>
</dbReference>
<accession>A0A8K0RE48</accession>
<reference evidence="3" key="1">
    <citation type="journal article" date="2021" name="Nat. Commun.">
        <title>Genetic determinants of endophytism in the Arabidopsis root mycobiome.</title>
        <authorList>
            <person name="Mesny F."/>
            <person name="Miyauchi S."/>
            <person name="Thiergart T."/>
            <person name="Pickel B."/>
            <person name="Atanasova L."/>
            <person name="Karlsson M."/>
            <person name="Huettel B."/>
            <person name="Barry K.W."/>
            <person name="Haridas S."/>
            <person name="Chen C."/>
            <person name="Bauer D."/>
            <person name="Andreopoulos W."/>
            <person name="Pangilinan J."/>
            <person name="LaButti K."/>
            <person name="Riley R."/>
            <person name="Lipzen A."/>
            <person name="Clum A."/>
            <person name="Drula E."/>
            <person name="Henrissat B."/>
            <person name="Kohler A."/>
            <person name="Grigoriev I.V."/>
            <person name="Martin F.M."/>
            <person name="Hacquard S."/>
        </authorList>
    </citation>
    <scope>NUCLEOTIDE SEQUENCE</scope>
    <source>
        <strain evidence="3">MPI-SDFR-AT-0120</strain>
    </source>
</reference>
<keyword evidence="2" id="KW-0472">Membrane</keyword>
<feature type="transmembrane region" description="Helical" evidence="2">
    <location>
        <begin position="139"/>
        <end position="167"/>
    </location>
</feature>
<dbReference type="AlphaFoldDB" id="A0A8K0RE48"/>
<dbReference type="EMBL" id="JAGMVJ010000001">
    <property type="protein sequence ID" value="KAH7094364.1"/>
    <property type="molecule type" value="Genomic_DNA"/>
</dbReference>
<gene>
    <name evidence="3" type="ORF">FB567DRAFT_542824</name>
</gene>
<evidence type="ECO:0000256" key="1">
    <source>
        <dbReference type="SAM" id="MobiDB-lite"/>
    </source>
</evidence>
<keyword evidence="2" id="KW-1133">Transmembrane helix</keyword>
<evidence type="ECO:0000256" key="2">
    <source>
        <dbReference type="SAM" id="Phobius"/>
    </source>
</evidence>
<feature type="compositionally biased region" description="Low complexity" evidence="1">
    <location>
        <begin position="11"/>
        <end position="29"/>
    </location>
</feature>
<evidence type="ECO:0000313" key="3">
    <source>
        <dbReference type="EMBL" id="KAH7094364.1"/>
    </source>
</evidence>
<feature type="region of interest" description="Disordered" evidence="1">
    <location>
        <begin position="84"/>
        <end position="116"/>
    </location>
</feature>
<protein>
    <submittedName>
        <fullName evidence="3">Uncharacterized protein</fullName>
    </submittedName>
</protein>
<keyword evidence="4" id="KW-1185">Reference proteome</keyword>
<feature type="region of interest" description="Disordered" evidence="1">
    <location>
        <begin position="1"/>
        <end position="68"/>
    </location>
</feature>
<name>A0A8K0RE48_9PLEO</name>
<sequence>MFLPLTPRPLLPCLKPMSTPTTPTSITPKTDSEETPKASLLNAERNNMHRAQPPPHNGQSGSYTPFSPYYDDYNEREEHWRDPLPQIRHIPPTLHDDEAASYQESDTSRSSVSEGSIRDADFRANLQRRRARDLDVGEWSACIGVWLLTTCMVLLIATAVVLIWLLVTQ</sequence>
<comment type="caution">
    <text evidence="3">The sequence shown here is derived from an EMBL/GenBank/DDBJ whole genome shotgun (WGS) entry which is preliminary data.</text>
</comment>
<organism evidence="3 4">
    <name type="scientific">Paraphoma chrysanthemicola</name>
    <dbReference type="NCBI Taxonomy" id="798071"/>
    <lineage>
        <taxon>Eukaryota</taxon>
        <taxon>Fungi</taxon>
        <taxon>Dikarya</taxon>
        <taxon>Ascomycota</taxon>
        <taxon>Pezizomycotina</taxon>
        <taxon>Dothideomycetes</taxon>
        <taxon>Pleosporomycetidae</taxon>
        <taxon>Pleosporales</taxon>
        <taxon>Pleosporineae</taxon>
        <taxon>Phaeosphaeriaceae</taxon>
        <taxon>Paraphoma</taxon>
    </lineage>
</organism>
<proteinExistence type="predicted"/>
<evidence type="ECO:0000313" key="4">
    <source>
        <dbReference type="Proteomes" id="UP000813461"/>
    </source>
</evidence>
<feature type="compositionally biased region" description="Polar residues" evidence="1">
    <location>
        <begin position="102"/>
        <end position="114"/>
    </location>
</feature>